<proteinExistence type="inferred from homology"/>
<dbReference type="InterPro" id="IPR033985">
    <property type="entry name" value="SusD-like_N"/>
</dbReference>
<organism evidence="8 9">
    <name type="scientific">Segatella copri</name>
    <dbReference type="NCBI Taxonomy" id="165179"/>
    <lineage>
        <taxon>Bacteria</taxon>
        <taxon>Pseudomonadati</taxon>
        <taxon>Bacteroidota</taxon>
        <taxon>Bacteroidia</taxon>
        <taxon>Bacteroidales</taxon>
        <taxon>Prevotellaceae</taxon>
        <taxon>Segatella</taxon>
    </lineage>
</organism>
<reference evidence="8" key="1">
    <citation type="submission" date="2022-11" db="EMBL/GenBank/DDBJ databases">
        <title>Genomic repertoires linked with pathogenic potency of arthritogenic Prevotella copri isolated from the gut of rheumatoid arthritis patients.</title>
        <authorList>
            <person name="Nii T."/>
            <person name="Maeda Y."/>
            <person name="Motooka D."/>
            <person name="Naito M."/>
            <person name="Matsumoto Y."/>
            <person name="Ogawa T."/>
            <person name="Oguro-Igashira E."/>
            <person name="Kishikawa T."/>
            <person name="Yamashita M."/>
            <person name="Koizumi S."/>
            <person name="Kurakawa T."/>
            <person name="Okumura R."/>
            <person name="Kayama H."/>
            <person name="Murakami M."/>
            <person name="Sakaguchi T."/>
            <person name="Das B."/>
            <person name="Nakamura S."/>
            <person name="Okada Y."/>
            <person name="Kumanogoh A."/>
            <person name="Takeda K."/>
        </authorList>
    </citation>
    <scope>NUCLEOTIDE SEQUENCE</scope>
    <source>
        <strain evidence="8">H012_8</strain>
    </source>
</reference>
<dbReference type="AlphaFoldDB" id="A0AAW5UJ45"/>
<accession>A0AAW5UJ45</accession>
<feature type="domain" description="RagB/SusD" evidence="6">
    <location>
        <begin position="379"/>
        <end position="649"/>
    </location>
</feature>
<dbReference type="GO" id="GO:0009279">
    <property type="term" value="C:cell outer membrane"/>
    <property type="evidence" value="ECO:0007669"/>
    <property type="project" value="UniProtKB-SubCell"/>
</dbReference>
<sequence length="673" mass="76589">MKKNIKNIYRGGLLIALAGTMVSCGDDFLKQDPLSFYEPGTTYSTEAGLQAAMTQCDKQLKTYIIDNNWNNVGLATNYLMSDVGMYAKTDMGGGFQDNFDAKLTPTSGMAGGGDGNYMQRFWDQGFSMVKYANSVLSYVDKVQGLKDEIRDAYKGRAYFHRAYAYYNLTLQFGDIPLITKLLTVPKQNYKSTSKTAIFQMLQKDLEFAVAHVPAQAQMTYVGQVNQEACMQLLIKVYLVNGEYAKAEKLATDLINDHGLHLMTQTFGTWQPSGCETTWKVTRNVVWDLHRTPNICNPENKETIMAIINSNDEDHLDYNVMRAMFAHWSNGVIKDPHGLGGPGQCIARNNKDYNDTLDWTRAIGRGIALNRTSYFYNKTIWYQDGETDWQDLRHNREVGNWVEMEDLKYNNKNSDFYGKHYQLYATEDYEKDGKVIVKKGDILCGDTIRSWYPTPLYQLYILDVTNENNLGANQFHGASGKGCNGDMYLFRLADTYLLRAEAKFYQGNVTGAADDVNAIRKRANAKKMYTTVTIGDIMAERARELYMEEFRQAEMVRVSWCLAKSGMPDEWGNTYSLDNWDKQEGTDLNGGSYWFKRCTTYNVFNRPCGKGVSGNQSFEYKINKHNLFWPVPNSAITANNKAKLRQNFGYDGYDESTPMFTNYEDAIADEDTAN</sequence>
<dbReference type="InterPro" id="IPR012944">
    <property type="entry name" value="SusD_RagB_dom"/>
</dbReference>
<evidence type="ECO:0000256" key="2">
    <source>
        <dbReference type="ARBA" id="ARBA00006275"/>
    </source>
</evidence>
<keyword evidence="5" id="KW-0998">Cell outer membrane</keyword>
<evidence type="ECO:0000256" key="5">
    <source>
        <dbReference type="ARBA" id="ARBA00023237"/>
    </source>
</evidence>
<dbReference type="Pfam" id="PF07980">
    <property type="entry name" value="SusD_RagB"/>
    <property type="match status" value="1"/>
</dbReference>
<dbReference type="EMBL" id="JAPDVH010000001">
    <property type="protein sequence ID" value="MCW4156197.1"/>
    <property type="molecule type" value="Genomic_DNA"/>
</dbReference>
<comment type="caution">
    <text evidence="8">The sequence shown here is derived from an EMBL/GenBank/DDBJ whole genome shotgun (WGS) entry which is preliminary data.</text>
</comment>
<comment type="subcellular location">
    <subcellularLocation>
        <location evidence="1">Cell outer membrane</location>
    </subcellularLocation>
</comment>
<dbReference type="Gene3D" id="1.25.40.390">
    <property type="match status" value="1"/>
</dbReference>
<evidence type="ECO:0000259" key="6">
    <source>
        <dbReference type="Pfam" id="PF07980"/>
    </source>
</evidence>
<dbReference type="SUPFAM" id="SSF48452">
    <property type="entry name" value="TPR-like"/>
    <property type="match status" value="1"/>
</dbReference>
<protein>
    <submittedName>
        <fullName evidence="8">RagB/SusD family nutrient uptake outer membrane protein</fullName>
    </submittedName>
</protein>
<evidence type="ECO:0000256" key="4">
    <source>
        <dbReference type="ARBA" id="ARBA00023136"/>
    </source>
</evidence>
<dbReference type="Proteomes" id="UP001209168">
    <property type="component" value="Unassembled WGS sequence"/>
</dbReference>
<evidence type="ECO:0000256" key="3">
    <source>
        <dbReference type="ARBA" id="ARBA00022729"/>
    </source>
</evidence>
<comment type="similarity">
    <text evidence="2">Belongs to the SusD family.</text>
</comment>
<dbReference type="InterPro" id="IPR011990">
    <property type="entry name" value="TPR-like_helical_dom_sf"/>
</dbReference>
<dbReference type="RefSeq" id="WP_264901629.1">
    <property type="nucleotide sequence ID" value="NZ_JAPDVH010000001.1"/>
</dbReference>
<evidence type="ECO:0000259" key="7">
    <source>
        <dbReference type="Pfam" id="PF14322"/>
    </source>
</evidence>
<dbReference type="PROSITE" id="PS51257">
    <property type="entry name" value="PROKAR_LIPOPROTEIN"/>
    <property type="match status" value="1"/>
</dbReference>
<keyword evidence="4" id="KW-0472">Membrane</keyword>
<keyword evidence="3" id="KW-0732">Signal</keyword>
<dbReference type="Pfam" id="PF14322">
    <property type="entry name" value="SusD-like_3"/>
    <property type="match status" value="1"/>
</dbReference>
<gene>
    <name evidence="8" type="ORF">ONT23_11775</name>
</gene>
<name>A0AAW5UJ45_9BACT</name>
<feature type="domain" description="SusD-like N-terminal" evidence="7">
    <location>
        <begin position="116"/>
        <end position="238"/>
    </location>
</feature>
<evidence type="ECO:0000313" key="9">
    <source>
        <dbReference type="Proteomes" id="UP001209168"/>
    </source>
</evidence>
<evidence type="ECO:0000256" key="1">
    <source>
        <dbReference type="ARBA" id="ARBA00004442"/>
    </source>
</evidence>
<evidence type="ECO:0000313" key="8">
    <source>
        <dbReference type="EMBL" id="MCW4156197.1"/>
    </source>
</evidence>